<sequence>MVKAKGSLRPLLLLLKLLLLLVLLSCYLEPGWVTASVSGSSPPRRRRSTHRRRRIASPRRATDSTQFISQQHEIQKQTTIVNWSLEEDQNPLLTVPILGYQNNLKLFKNLVLAVVPVGAADDADAVVVVAERKIPINGFQLPSWVAWCAMTNVPMIMHAIRGAIILAKLSVVPVRRGYWGNKIGKPHTVPCKVFGKCGSVLVRPAWPCLPLTSPLLADSPDFCDARSCCSTRPFDFVAAKNSGSIPPFRGYLYEARGIAEFLLAGSFHLDGSWMAMASLGPVVK</sequence>
<feature type="region of interest" description="Disordered" evidence="1">
    <location>
        <begin position="36"/>
        <end position="62"/>
    </location>
</feature>
<organism>
    <name type="scientific">Culex quinquefasciatus</name>
    <name type="common">Southern house mosquito</name>
    <name type="synonym">Culex pungens</name>
    <dbReference type="NCBI Taxonomy" id="7176"/>
    <lineage>
        <taxon>Eukaryota</taxon>
        <taxon>Metazoa</taxon>
        <taxon>Ecdysozoa</taxon>
        <taxon>Arthropoda</taxon>
        <taxon>Hexapoda</taxon>
        <taxon>Insecta</taxon>
        <taxon>Pterygota</taxon>
        <taxon>Neoptera</taxon>
        <taxon>Endopterygota</taxon>
        <taxon>Diptera</taxon>
        <taxon>Nematocera</taxon>
        <taxon>Culicoidea</taxon>
        <taxon>Culicidae</taxon>
        <taxon>Culicinae</taxon>
        <taxon>Culicini</taxon>
        <taxon>Culex</taxon>
        <taxon>Culex</taxon>
    </lineage>
</organism>
<dbReference type="STRING" id="7176.B0X2M7"/>
<dbReference type="VEuPathDB" id="VectorBase:CQUJHB003300"/>
<evidence type="ECO:0000313" key="4">
    <source>
        <dbReference type="EnsemblMetazoa" id="CPIJ012693-PA"/>
    </source>
</evidence>
<feature type="compositionally biased region" description="Basic residues" evidence="1">
    <location>
        <begin position="43"/>
        <end position="57"/>
    </location>
</feature>
<evidence type="ECO:0000256" key="2">
    <source>
        <dbReference type="SAM" id="SignalP"/>
    </source>
</evidence>
<dbReference type="KEGG" id="cqu:CpipJ_CPIJ012693"/>
<accession>B0X2M7</accession>
<reference evidence="4" key="2">
    <citation type="submission" date="2021-02" db="UniProtKB">
        <authorList>
            <consortium name="EnsemblMetazoa"/>
        </authorList>
    </citation>
    <scope>IDENTIFICATION</scope>
    <source>
        <strain evidence="4">JHB</strain>
    </source>
</reference>
<feature type="signal peptide" evidence="2">
    <location>
        <begin position="1"/>
        <end position="26"/>
    </location>
</feature>
<dbReference type="EMBL" id="DS232292">
    <property type="protein sequence ID" value="EDS39351.1"/>
    <property type="molecule type" value="Genomic_DNA"/>
</dbReference>
<reference evidence="3" key="1">
    <citation type="submission" date="2007-03" db="EMBL/GenBank/DDBJ databases">
        <title>Annotation of Culex pipiens quinquefasciatus.</title>
        <authorList>
            <consortium name="The Broad Institute Genome Sequencing Platform"/>
            <person name="Atkinson P.W."/>
            <person name="Hemingway J."/>
            <person name="Christensen B.M."/>
            <person name="Higgs S."/>
            <person name="Kodira C."/>
            <person name="Hannick L."/>
            <person name="Megy K."/>
            <person name="O'Leary S."/>
            <person name="Pearson M."/>
            <person name="Haas B.J."/>
            <person name="Mauceli E."/>
            <person name="Wortman J.R."/>
            <person name="Lee N.H."/>
            <person name="Guigo R."/>
            <person name="Stanke M."/>
            <person name="Alvarado L."/>
            <person name="Amedeo P."/>
            <person name="Antoine C.H."/>
            <person name="Arensburger P."/>
            <person name="Bidwell S.L."/>
            <person name="Crawford M."/>
            <person name="Camaro F."/>
            <person name="Devon K."/>
            <person name="Engels R."/>
            <person name="Hammond M."/>
            <person name="Howarth C."/>
            <person name="Koehrsen M."/>
            <person name="Lawson D."/>
            <person name="Montgomery P."/>
            <person name="Nene V."/>
            <person name="Nusbaum C."/>
            <person name="Puiu D."/>
            <person name="Romero-Severson J."/>
            <person name="Severson D.W."/>
            <person name="Shumway M."/>
            <person name="Sisk P."/>
            <person name="Stolte C."/>
            <person name="Zeng Q."/>
            <person name="Eisenstadt E."/>
            <person name="Fraser-Liggett C."/>
            <person name="Strausberg R."/>
            <person name="Galagan J."/>
            <person name="Birren B."/>
            <person name="Collins F.H."/>
        </authorList>
    </citation>
    <scope>NUCLEOTIDE SEQUENCE [LARGE SCALE GENOMIC DNA]</scope>
    <source>
        <strain evidence="3">JHB</strain>
    </source>
</reference>
<dbReference type="OrthoDB" id="10253125at2759"/>
<dbReference type="eggNOG" id="KOG0877">
    <property type="taxonomic scope" value="Eukaryota"/>
</dbReference>
<evidence type="ECO:0000313" key="3">
    <source>
        <dbReference type="EMBL" id="EDS39351.1"/>
    </source>
</evidence>
<keyword evidence="3" id="KW-0689">Ribosomal protein</keyword>
<dbReference type="VEuPathDB" id="VectorBase:CPIJ012693"/>
<dbReference type="HOGENOM" id="CLU_980908_0_0_1"/>
<proteinExistence type="predicted"/>
<dbReference type="AlphaFoldDB" id="B0X2M7"/>
<dbReference type="Gene3D" id="3.30.230.10">
    <property type="match status" value="1"/>
</dbReference>
<dbReference type="EnsemblMetazoa" id="CPIJ012693-RA">
    <property type="protein sequence ID" value="CPIJ012693-PA"/>
    <property type="gene ID" value="CPIJ012693"/>
</dbReference>
<feature type="chain" id="PRO_5011408879" evidence="2">
    <location>
        <begin position="27"/>
        <end position="284"/>
    </location>
</feature>
<evidence type="ECO:0000256" key="1">
    <source>
        <dbReference type="SAM" id="MobiDB-lite"/>
    </source>
</evidence>
<dbReference type="Proteomes" id="UP000002320">
    <property type="component" value="Unassembled WGS sequence"/>
</dbReference>
<keyword evidence="3" id="KW-0687">Ribonucleoprotein</keyword>
<name>B0X2M7_CULQU</name>
<keyword evidence="5" id="KW-1185">Reference proteome</keyword>
<dbReference type="InterPro" id="IPR014721">
    <property type="entry name" value="Ribsml_uS5_D2-typ_fold_subgr"/>
</dbReference>
<evidence type="ECO:0000313" key="5">
    <source>
        <dbReference type="Proteomes" id="UP000002320"/>
    </source>
</evidence>
<gene>
    <name evidence="4" type="primary">6046756</name>
    <name evidence="3" type="ORF">CpipJ_CPIJ012693</name>
</gene>
<dbReference type="InParanoid" id="B0X2M7"/>
<protein>
    <submittedName>
        <fullName evidence="3 4">40S ribosomal protein S2</fullName>
    </submittedName>
</protein>
<keyword evidence="2" id="KW-0732">Signal</keyword>
<dbReference type="GO" id="GO:0005840">
    <property type="term" value="C:ribosome"/>
    <property type="evidence" value="ECO:0007669"/>
    <property type="project" value="UniProtKB-KW"/>
</dbReference>